<feature type="region of interest" description="Disordered" evidence="2">
    <location>
        <begin position="535"/>
        <end position="563"/>
    </location>
</feature>
<dbReference type="Proteomes" id="UP000054538">
    <property type="component" value="Unassembled WGS sequence"/>
</dbReference>
<dbReference type="STRING" id="930991.A0A0D0E1Q6"/>
<name>A0A0D0E1Q6_9AGAM</name>
<keyword evidence="4" id="KW-1185">Reference proteome</keyword>
<dbReference type="OrthoDB" id="28737at2759"/>
<reference evidence="3 4" key="1">
    <citation type="submission" date="2014-04" db="EMBL/GenBank/DDBJ databases">
        <authorList>
            <consortium name="DOE Joint Genome Institute"/>
            <person name="Kuo A."/>
            <person name="Kohler A."/>
            <person name="Jargeat P."/>
            <person name="Nagy L.G."/>
            <person name="Floudas D."/>
            <person name="Copeland A."/>
            <person name="Barry K.W."/>
            <person name="Cichocki N."/>
            <person name="Veneault-Fourrey C."/>
            <person name="LaButti K."/>
            <person name="Lindquist E.A."/>
            <person name="Lipzen A."/>
            <person name="Lundell T."/>
            <person name="Morin E."/>
            <person name="Murat C."/>
            <person name="Sun H."/>
            <person name="Tunlid A."/>
            <person name="Henrissat B."/>
            <person name="Grigoriev I.V."/>
            <person name="Hibbett D.S."/>
            <person name="Martin F."/>
            <person name="Nordberg H.P."/>
            <person name="Cantor M.N."/>
            <person name="Hua S.X."/>
        </authorList>
    </citation>
    <scope>NUCLEOTIDE SEQUENCE [LARGE SCALE GENOMIC DNA]</scope>
    <source>
        <strain evidence="3 4">Ve08.2h10</strain>
    </source>
</reference>
<dbReference type="PANTHER" id="PTHR15154:SF2">
    <property type="entry name" value="HAMARTIN"/>
    <property type="match status" value="1"/>
</dbReference>
<dbReference type="AlphaFoldDB" id="A0A0D0E1Q6"/>
<evidence type="ECO:0000313" key="4">
    <source>
        <dbReference type="Proteomes" id="UP000054538"/>
    </source>
</evidence>
<dbReference type="GO" id="GO:0033596">
    <property type="term" value="C:TSC1-TSC2 complex"/>
    <property type="evidence" value="ECO:0007669"/>
    <property type="project" value="TreeGrafter"/>
</dbReference>
<evidence type="ECO:0000313" key="3">
    <source>
        <dbReference type="EMBL" id="KIK94309.1"/>
    </source>
</evidence>
<proteinExistence type="predicted"/>
<evidence type="ECO:0008006" key="5">
    <source>
        <dbReference type="Google" id="ProtNLM"/>
    </source>
</evidence>
<accession>A0A0D0E1Q6</accession>
<organism evidence="3 4">
    <name type="scientific">Paxillus rubicundulus Ve08.2h10</name>
    <dbReference type="NCBI Taxonomy" id="930991"/>
    <lineage>
        <taxon>Eukaryota</taxon>
        <taxon>Fungi</taxon>
        <taxon>Dikarya</taxon>
        <taxon>Basidiomycota</taxon>
        <taxon>Agaricomycotina</taxon>
        <taxon>Agaricomycetes</taxon>
        <taxon>Agaricomycetidae</taxon>
        <taxon>Boletales</taxon>
        <taxon>Paxilineae</taxon>
        <taxon>Paxillaceae</taxon>
        <taxon>Paxillus</taxon>
    </lineage>
</organism>
<reference evidence="4" key="2">
    <citation type="submission" date="2015-01" db="EMBL/GenBank/DDBJ databases">
        <title>Evolutionary Origins and Diversification of the Mycorrhizal Mutualists.</title>
        <authorList>
            <consortium name="DOE Joint Genome Institute"/>
            <consortium name="Mycorrhizal Genomics Consortium"/>
            <person name="Kohler A."/>
            <person name="Kuo A."/>
            <person name="Nagy L.G."/>
            <person name="Floudas D."/>
            <person name="Copeland A."/>
            <person name="Barry K.W."/>
            <person name="Cichocki N."/>
            <person name="Veneault-Fourrey C."/>
            <person name="LaButti K."/>
            <person name="Lindquist E.A."/>
            <person name="Lipzen A."/>
            <person name="Lundell T."/>
            <person name="Morin E."/>
            <person name="Murat C."/>
            <person name="Riley R."/>
            <person name="Ohm R."/>
            <person name="Sun H."/>
            <person name="Tunlid A."/>
            <person name="Henrissat B."/>
            <person name="Grigoriev I.V."/>
            <person name="Hibbett D.S."/>
            <person name="Martin F."/>
        </authorList>
    </citation>
    <scope>NUCLEOTIDE SEQUENCE [LARGE SCALE GENOMIC DNA]</scope>
    <source>
        <strain evidence="4">Ve08.2h10</strain>
    </source>
</reference>
<dbReference type="HOGENOM" id="CLU_007465_0_0_1"/>
<keyword evidence="1" id="KW-0175">Coiled coil</keyword>
<gene>
    <name evidence="3" type="ORF">PAXRUDRAFT_143160</name>
</gene>
<dbReference type="InParanoid" id="A0A0D0E1Q6"/>
<feature type="coiled-coil region" evidence="1">
    <location>
        <begin position="611"/>
        <end position="677"/>
    </location>
</feature>
<sequence>MFTTALSHHLRLALEEPADNARREQGLSIVDEFVIACASSEEPEVQLFQLEEELQIIHNDFVDHTSLGHMEIFLGVLYRLRPLLQSTSVISTWFDLVLRSALREPKLPTASVNHAKDLIVFAAQQVDERHPEKVGEFRRRLMDLYLLDAYNEGSGDDLLEWAKLDQKHRDKRSLWKSNLEDVLVKFGLQCPQDFMTEVNSAFAVPASRLQLSILLTSFTSDLAFQSLAAGLATHPLMNNILNSLLLDNSSTVCTIGLTVLVKLLPIFAVNACEVLKMMLPRLFVILARVICWKERSPSVLPSPVLTDASDGHPASGEQSEECGGSPSLQLRPGLGWERLEQTFNAASSAPPSGTYFSSLYYLFPCNLLRFLRGPVAYLQDRGYASPYAISWEDALDEDNIRSKSESLLRCRIVNPRVIWRDWIKEMTEPDSWANYSVSKITCECTMLDMRNTALGSRHFHSEGTNTSPDVVTGALPSIISITEEDASGVPTPHPGYIELPPLKTRVSLQDMITTSIALRSNLEVDIESPSSTWPTLLFPPGSSSPTKSSLGFPPESVGSDEGTQLPSHVAEAISSLQREVLLLRNELNFELWLSRENVQHIGRLHQDRILSKSAEVERQGLYNKLRQYKAQVQSLERELREHKEQSSSAKNKYADWNTELQKKLREFREEKKSWVSEAAALRTAEKEARALFVAQGKLLADAAKEVFELQTRQKENQHKIDRLHDYELQIEQHVRMQRLWDADFEKFNARGEENERIKSKYKQMEMLLESYEKTQAKMEDDARAYRRQNQALEAKLALAQRKCEASRRLPEAEITAIVREKSDLAIANAKLREENAELKDEMEEMRAALEGLRAQLSGQRGLIYEPRPRSMVVI</sequence>
<evidence type="ECO:0000256" key="1">
    <source>
        <dbReference type="SAM" id="Coils"/>
    </source>
</evidence>
<feature type="coiled-coil region" evidence="1">
    <location>
        <begin position="754"/>
        <end position="859"/>
    </location>
</feature>
<dbReference type="GO" id="GO:0051726">
    <property type="term" value="P:regulation of cell cycle"/>
    <property type="evidence" value="ECO:0007669"/>
    <property type="project" value="TreeGrafter"/>
</dbReference>
<dbReference type="PANTHER" id="PTHR15154">
    <property type="entry name" value="HAMARTIN"/>
    <property type="match status" value="1"/>
</dbReference>
<feature type="region of interest" description="Disordered" evidence="2">
    <location>
        <begin position="303"/>
        <end position="327"/>
    </location>
</feature>
<protein>
    <recommendedName>
        <fullName evidence="5">Tuberous sclerosis 1 protein homolog</fullName>
    </recommendedName>
</protein>
<evidence type="ECO:0000256" key="2">
    <source>
        <dbReference type="SAM" id="MobiDB-lite"/>
    </source>
</evidence>
<dbReference type="GO" id="GO:0032007">
    <property type="term" value="P:negative regulation of TOR signaling"/>
    <property type="evidence" value="ECO:0007669"/>
    <property type="project" value="TreeGrafter"/>
</dbReference>
<dbReference type="InterPro" id="IPR007483">
    <property type="entry name" value="Hamartin"/>
</dbReference>
<dbReference type="EMBL" id="KN825117">
    <property type="protein sequence ID" value="KIK94309.1"/>
    <property type="molecule type" value="Genomic_DNA"/>
</dbReference>